<accession>A0A1N7PVX2</accession>
<protein>
    <recommendedName>
        <fullName evidence="3">DUF2848 domain-containing protein</fullName>
    </recommendedName>
</protein>
<organism evidence="1 2">
    <name type="scientific">Kroppenstedtia eburnea</name>
    <dbReference type="NCBI Taxonomy" id="714067"/>
    <lineage>
        <taxon>Bacteria</taxon>
        <taxon>Bacillati</taxon>
        <taxon>Bacillota</taxon>
        <taxon>Bacilli</taxon>
        <taxon>Bacillales</taxon>
        <taxon>Thermoactinomycetaceae</taxon>
        <taxon>Kroppenstedtia</taxon>
    </lineage>
</organism>
<dbReference type="RefSeq" id="WP_076526294.1">
    <property type="nucleotide sequence ID" value="NZ_CP048103.1"/>
</dbReference>
<dbReference type="Pfam" id="PF11010">
    <property type="entry name" value="DUF2848"/>
    <property type="match status" value="1"/>
</dbReference>
<dbReference type="Proteomes" id="UP000186795">
    <property type="component" value="Unassembled WGS sequence"/>
</dbReference>
<proteinExistence type="predicted"/>
<dbReference type="EMBL" id="FTOD01000015">
    <property type="protein sequence ID" value="SIT14587.1"/>
    <property type="molecule type" value="Genomic_DNA"/>
</dbReference>
<dbReference type="AlphaFoldDB" id="A0A1N7PVX2"/>
<dbReference type="InterPro" id="IPR021269">
    <property type="entry name" value="DUF2848"/>
</dbReference>
<gene>
    <name evidence="1" type="ORF">SAMN05421790_1153</name>
</gene>
<name>A0A1N7PVX2_9BACL</name>
<evidence type="ECO:0000313" key="1">
    <source>
        <dbReference type="EMBL" id="SIT14587.1"/>
    </source>
</evidence>
<keyword evidence="2" id="KW-1185">Reference proteome</keyword>
<sequence>MENKLILNIQGTDETIELIVNRVFNAGYAGSDQEKVQEHIDELAELGVPVPTTTPTLYPIADYLPTTTDRIQVQHQETSGEIEYVLIRAKGEWFVTVGSDHTDRKLETFSVPMSKQAYPNIIAEDVWRLEDVKDHWERLELECWVTAEGERQLYQKGSCADLMTPGQWKDIFEQMNVADEGNLFFSATINTVAKSLTFAEKYEFEMRDPVLNRVIKHQYRVDMLSAPIE</sequence>
<evidence type="ECO:0000313" key="2">
    <source>
        <dbReference type="Proteomes" id="UP000186795"/>
    </source>
</evidence>
<evidence type="ECO:0008006" key="3">
    <source>
        <dbReference type="Google" id="ProtNLM"/>
    </source>
</evidence>
<reference evidence="2" key="1">
    <citation type="submission" date="2017-01" db="EMBL/GenBank/DDBJ databases">
        <authorList>
            <person name="Varghese N."/>
            <person name="Submissions S."/>
        </authorList>
    </citation>
    <scope>NUCLEOTIDE SEQUENCE [LARGE SCALE GENOMIC DNA]</scope>
    <source>
        <strain evidence="2">DSM 45196</strain>
    </source>
</reference>